<accession>A6HUS3</accession>
<evidence type="ECO:0000313" key="2">
    <source>
        <dbReference type="EMBL" id="EDL81859.1"/>
    </source>
</evidence>
<dbReference type="EMBL" id="CH473952">
    <property type="protein sequence ID" value="EDL81859.1"/>
    <property type="molecule type" value="Genomic_DNA"/>
</dbReference>
<dbReference type="Proteomes" id="UP000234681">
    <property type="component" value="Chromosome 2"/>
</dbReference>
<feature type="compositionally biased region" description="Basic and acidic residues" evidence="1">
    <location>
        <begin position="55"/>
        <end position="64"/>
    </location>
</feature>
<name>A6HUS3_RAT</name>
<reference evidence="2" key="1">
    <citation type="journal article" date="2005" name="Genome Res.">
        <title>Gene and alternative splicing annotation with AIR.</title>
        <authorList>
            <person name="Florea L."/>
            <person name="Di Francesco V."/>
            <person name="Miller J."/>
            <person name="Turner R."/>
            <person name="Yao A."/>
            <person name="Harris M."/>
            <person name="Walenz B."/>
            <person name="Mobarry C."/>
            <person name="Merkulov G.V."/>
            <person name="Charlab R."/>
            <person name="Dew I."/>
            <person name="Deng Z."/>
            <person name="Istrail S."/>
            <person name="Li P."/>
            <person name="Sutton G."/>
        </authorList>
    </citation>
    <scope>NUCLEOTIDE SEQUENCE</scope>
    <source>
        <strain evidence="2">BN</strain>
    </source>
</reference>
<gene>
    <name evidence="2" type="ORF">rCG_28946</name>
</gene>
<feature type="compositionally biased region" description="Basic and acidic residues" evidence="1">
    <location>
        <begin position="27"/>
        <end position="47"/>
    </location>
</feature>
<protein>
    <submittedName>
        <fullName evidence="2">RCG28946</fullName>
    </submittedName>
</protein>
<reference evidence="2" key="2">
    <citation type="submission" date="2005-07" db="EMBL/GenBank/DDBJ databases">
        <authorList>
            <person name="Mural R.J."/>
            <person name="Li P.W."/>
            <person name="Adams M.D."/>
            <person name="Amanatides P.G."/>
            <person name="Baden-Tillson H."/>
            <person name="Barnstead M."/>
            <person name="Chin S.H."/>
            <person name="Dew I."/>
            <person name="Evans C.A."/>
            <person name="Ferriera S."/>
            <person name="Flanigan M."/>
            <person name="Fosler C."/>
            <person name="Glodek A."/>
            <person name="Gu Z."/>
            <person name="Holt R.A."/>
            <person name="Jennings D."/>
            <person name="Kraft C.L."/>
            <person name="Lu F."/>
            <person name="Nguyen T."/>
            <person name="Nusskern D.R."/>
            <person name="Pfannkoch C.M."/>
            <person name="Sitter C."/>
            <person name="Sutton G.G."/>
            <person name="Venter J.C."/>
            <person name="Wang Z."/>
            <person name="Woodage T."/>
            <person name="Zheng X.H."/>
            <person name="Zhong F."/>
        </authorList>
    </citation>
    <scope>NUCLEOTIDE SEQUENCE</scope>
    <source>
        <strain evidence="2">BN</strain>
    </source>
</reference>
<proteinExistence type="predicted"/>
<organism evidence="2">
    <name type="scientific">Rattus norvegicus</name>
    <name type="common">Rat</name>
    <dbReference type="NCBI Taxonomy" id="10116"/>
    <lineage>
        <taxon>Eukaryota</taxon>
        <taxon>Metazoa</taxon>
        <taxon>Chordata</taxon>
        <taxon>Craniata</taxon>
        <taxon>Vertebrata</taxon>
        <taxon>Euteleostomi</taxon>
        <taxon>Mammalia</taxon>
        <taxon>Eutheria</taxon>
        <taxon>Euarchontoglires</taxon>
        <taxon>Glires</taxon>
        <taxon>Rodentia</taxon>
        <taxon>Myomorpha</taxon>
        <taxon>Muroidea</taxon>
        <taxon>Muridae</taxon>
        <taxon>Murinae</taxon>
        <taxon>Rattus</taxon>
    </lineage>
</organism>
<sequence length="117" mass="12638">MKEASPEQPSLRHGHSSHSAASLGLDQHLKLRGIGDTEDKLGQEPRPLRSPLEAARVDLEDPHSLPKPTLTSQVSNRLLKSVGAALYSQRYSPGSDARLLSTIAAAITMFTVDSSHF</sequence>
<evidence type="ECO:0000256" key="1">
    <source>
        <dbReference type="SAM" id="MobiDB-lite"/>
    </source>
</evidence>
<dbReference type="AlphaFoldDB" id="A6HUS3"/>
<feature type="region of interest" description="Disordered" evidence="1">
    <location>
        <begin position="1"/>
        <end position="72"/>
    </location>
</feature>